<dbReference type="EMBL" id="CABPSQ010000006">
    <property type="protein sequence ID" value="VVE69967.1"/>
    <property type="molecule type" value="Genomic_DNA"/>
</dbReference>
<dbReference type="OrthoDB" id="6690820at2"/>
<dbReference type="AlphaFoldDB" id="A0A5E5AA46"/>
<sequence length="128" mass="14408">MQEQVIDVSALGAHRPAEFPEAFSHLRPYAAWSLDTETARNIKRHATSMEEIRSFVEVMLASLDAIFAYLDEFDLANLPPPAKALMNMTLSLAEVAPAVEFYGQQAVIDGFDPRRFHADDHFVLSPRF</sequence>
<gene>
    <name evidence="1" type="ORF">PCA31118_03374</name>
</gene>
<evidence type="ECO:0000313" key="1">
    <source>
        <dbReference type="EMBL" id="VVE69967.1"/>
    </source>
</evidence>
<evidence type="ECO:0000313" key="2">
    <source>
        <dbReference type="Proteomes" id="UP000414136"/>
    </source>
</evidence>
<keyword evidence="2" id="KW-1185">Reference proteome</keyword>
<name>A0A5E5AA46_9BURK</name>
<accession>A0A5E5AA46</accession>
<dbReference type="RefSeq" id="WP_150626269.1">
    <property type="nucleotide sequence ID" value="NZ_CABPSQ010000006.1"/>
</dbReference>
<organism evidence="1 2">
    <name type="scientific">Pandoraea captiosa</name>
    <dbReference type="NCBI Taxonomy" id="2508302"/>
    <lineage>
        <taxon>Bacteria</taxon>
        <taxon>Pseudomonadati</taxon>
        <taxon>Pseudomonadota</taxon>
        <taxon>Betaproteobacteria</taxon>
        <taxon>Burkholderiales</taxon>
        <taxon>Burkholderiaceae</taxon>
        <taxon>Pandoraea</taxon>
    </lineage>
</organism>
<dbReference type="Proteomes" id="UP000414136">
    <property type="component" value="Unassembled WGS sequence"/>
</dbReference>
<reference evidence="1 2" key="1">
    <citation type="submission" date="2019-08" db="EMBL/GenBank/DDBJ databases">
        <authorList>
            <person name="Peeters C."/>
        </authorList>
    </citation>
    <scope>NUCLEOTIDE SEQUENCE [LARGE SCALE GENOMIC DNA]</scope>
    <source>
        <strain evidence="1 2">LMG 31118</strain>
    </source>
</reference>
<proteinExistence type="predicted"/>
<protein>
    <submittedName>
        <fullName evidence="1">Uncharacterized protein</fullName>
    </submittedName>
</protein>